<reference evidence="10 11" key="1">
    <citation type="submission" date="2020-07" db="EMBL/GenBank/DDBJ databases">
        <title>Fungal Genomes of the International Space Station.</title>
        <authorList>
            <person name="Seuylemezian A."/>
            <person name="Singh N.K."/>
            <person name="Wood J."/>
            <person name="Venkateswaran K."/>
        </authorList>
    </citation>
    <scope>NUCLEOTIDE SEQUENCE [LARGE SCALE GENOMIC DNA]</scope>
    <source>
        <strain evidence="10 11">PL-B2</strain>
    </source>
</reference>
<evidence type="ECO:0000256" key="3">
    <source>
        <dbReference type="ARBA" id="ARBA00022490"/>
    </source>
</evidence>
<dbReference type="Pfam" id="PF02569">
    <property type="entry name" value="Pantoate_ligase"/>
    <property type="match status" value="1"/>
</dbReference>
<comment type="function">
    <text evidence="9">Catalyzes the condensation of pantoate with beta-alanine in an ATP-dependent reaction via a pantoyl-adenylate intermediate.</text>
</comment>
<feature type="binding site" evidence="9">
    <location>
        <position position="176"/>
    </location>
    <ligand>
        <name>ATP</name>
        <dbReference type="ChEBI" id="CHEBI:30616"/>
    </ligand>
</feature>
<keyword evidence="3 9" id="KW-0963">Cytoplasm</keyword>
<dbReference type="InterPro" id="IPR003721">
    <property type="entry name" value="Pantoate_ligase"/>
</dbReference>
<dbReference type="SUPFAM" id="SSF52374">
    <property type="entry name" value="Nucleotidylyl transferase"/>
    <property type="match status" value="1"/>
</dbReference>
<dbReference type="EC" id="6.3.2.1" evidence="9"/>
<dbReference type="NCBIfam" id="TIGR00125">
    <property type="entry name" value="cyt_tran_rel"/>
    <property type="match status" value="1"/>
</dbReference>
<dbReference type="EMBL" id="JACWFH010000008">
    <property type="protein sequence ID" value="MBY0096573.1"/>
    <property type="molecule type" value="Genomic_DNA"/>
</dbReference>
<protein>
    <recommendedName>
        <fullName evidence="9">Pantothenate synthetase</fullName>
        <shortName evidence="9">PS</shortName>
        <ecNumber evidence="9">6.3.2.1</ecNumber>
    </recommendedName>
    <alternativeName>
        <fullName evidence="9">Pantoate--beta-alanine ligase</fullName>
    </alternativeName>
    <alternativeName>
        <fullName evidence="9">Pantoate-activating enzyme</fullName>
    </alternativeName>
</protein>
<comment type="miscellaneous">
    <text evidence="9">The reaction proceeds by a bi uni uni bi ping pong mechanism.</text>
</comment>
<evidence type="ECO:0000256" key="5">
    <source>
        <dbReference type="ARBA" id="ARBA00022655"/>
    </source>
</evidence>
<gene>
    <name evidence="9" type="primary">panC</name>
    <name evidence="10" type="ORF">H0185_07105</name>
</gene>
<comment type="subunit">
    <text evidence="9">Homodimer.</text>
</comment>
<feature type="active site" description="Proton donor" evidence="9">
    <location>
        <position position="37"/>
    </location>
</feature>
<evidence type="ECO:0000256" key="7">
    <source>
        <dbReference type="ARBA" id="ARBA00022840"/>
    </source>
</evidence>
<dbReference type="RefSeq" id="WP_221872552.1">
    <property type="nucleotide sequence ID" value="NZ_JACWFH010000008.1"/>
</dbReference>
<comment type="catalytic activity">
    <reaction evidence="8 9">
        <text>(R)-pantoate + beta-alanine + ATP = (R)-pantothenate + AMP + diphosphate + H(+)</text>
        <dbReference type="Rhea" id="RHEA:10912"/>
        <dbReference type="ChEBI" id="CHEBI:15378"/>
        <dbReference type="ChEBI" id="CHEBI:15980"/>
        <dbReference type="ChEBI" id="CHEBI:29032"/>
        <dbReference type="ChEBI" id="CHEBI:30616"/>
        <dbReference type="ChEBI" id="CHEBI:33019"/>
        <dbReference type="ChEBI" id="CHEBI:57966"/>
        <dbReference type="ChEBI" id="CHEBI:456215"/>
        <dbReference type="EC" id="6.3.2.1"/>
    </reaction>
</comment>
<dbReference type="NCBIfam" id="TIGR00018">
    <property type="entry name" value="panC"/>
    <property type="match status" value="1"/>
</dbReference>
<dbReference type="HAMAP" id="MF_00158">
    <property type="entry name" value="PanC"/>
    <property type="match status" value="1"/>
</dbReference>
<dbReference type="PANTHER" id="PTHR21299">
    <property type="entry name" value="CYTIDYLATE KINASE/PANTOATE-BETA-ALANINE LIGASE"/>
    <property type="match status" value="1"/>
</dbReference>
<comment type="caution">
    <text evidence="10">The sequence shown here is derived from an EMBL/GenBank/DDBJ whole genome shotgun (WGS) entry which is preliminary data.</text>
</comment>
<dbReference type="CDD" id="cd00560">
    <property type="entry name" value="PanC"/>
    <property type="match status" value="1"/>
</dbReference>
<feature type="binding site" evidence="9">
    <location>
        <position position="153"/>
    </location>
    <ligand>
        <name>(R)-pantoate</name>
        <dbReference type="ChEBI" id="CHEBI:15980"/>
    </ligand>
</feature>
<feature type="binding site" evidence="9">
    <location>
        <begin position="184"/>
        <end position="187"/>
    </location>
    <ligand>
        <name>ATP</name>
        <dbReference type="ChEBI" id="CHEBI:30616"/>
    </ligand>
</feature>
<dbReference type="InterPro" id="IPR004821">
    <property type="entry name" value="Cyt_trans-like"/>
</dbReference>
<evidence type="ECO:0000313" key="11">
    <source>
        <dbReference type="Proteomes" id="UP000769780"/>
    </source>
</evidence>
<evidence type="ECO:0000256" key="4">
    <source>
        <dbReference type="ARBA" id="ARBA00022598"/>
    </source>
</evidence>
<accession>A0ABS7K2U8</accession>
<keyword evidence="4 9" id="KW-0436">Ligase</keyword>
<proteinExistence type="inferred from homology"/>
<dbReference type="InterPro" id="IPR014729">
    <property type="entry name" value="Rossmann-like_a/b/a_fold"/>
</dbReference>
<comment type="pathway">
    <text evidence="1 9">Cofactor biosynthesis; (R)-pantothenate biosynthesis; (R)-pantothenate from (R)-pantoate and beta-alanine: step 1/1.</text>
</comment>
<keyword evidence="11" id="KW-1185">Reference proteome</keyword>
<feature type="binding site" evidence="9">
    <location>
        <position position="61"/>
    </location>
    <ligand>
        <name>beta-alanine</name>
        <dbReference type="ChEBI" id="CHEBI:57966"/>
    </ligand>
</feature>
<dbReference type="Proteomes" id="UP000769780">
    <property type="component" value="Unassembled WGS sequence"/>
</dbReference>
<evidence type="ECO:0000256" key="6">
    <source>
        <dbReference type="ARBA" id="ARBA00022741"/>
    </source>
</evidence>
<evidence type="ECO:0000256" key="9">
    <source>
        <dbReference type="HAMAP-Rule" id="MF_00158"/>
    </source>
</evidence>
<sequence>MKAIQTIREMQQIITSLKTSGKKIGFVPTMGYLHEGHQTLMKQARKENDVLVVSIFVNPLQFGVGEDLDGYPRDFERDRVIAEQEGVDILFNPTVKEMYPNSSTVKVMVQDRTDVLCGKSRPGHFDGVATVLTKLFHIVLPDRVYFGLKDAQQVAVVDGLIQDFNFPIELIPVPTVREKDGLAKSSRNVYLSPLERDQAKELYQGLQLAKTVIEQGERNPEEIVQLVKGHINKTCKATIDYVELRSYPQLRPIETIVGKVILAVAVKFSKARLIDNIILEIV</sequence>
<keyword evidence="6 9" id="KW-0547">Nucleotide-binding</keyword>
<feature type="binding site" evidence="9">
    <location>
        <position position="61"/>
    </location>
    <ligand>
        <name>(R)-pantoate</name>
        <dbReference type="ChEBI" id="CHEBI:15980"/>
    </ligand>
</feature>
<comment type="subcellular location">
    <subcellularLocation>
        <location evidence="9">Cytoplasm</location>
    </subcellularLocation>
</comment>
<evidence type="ECO:0000256" key="8">
    <source>
        <dbReference type="ARBA" id="ARBA00048258"/>
    </source>
</evidence>
<feature type="binding site" evidence="9">
    <location>
        <begin position="147"/>
        <end position="150"/>
    </location>
    <ligand>
        <name>ATP</name>
        <dbReference type="ChEBI" id="CHEBI:30616"/>
    </ligand>
</feature>
<comment type="similarity">
    <text evidence="2 9">Belongs to the pantothenate synthetase family.</text>
</comment>
<keyword evidence="5 9" id="KW-0566">Pantothenate biosynthesis</keyword>
<dbReference type="GO" id="GO:0004592">
    <property type="term" value="F:pantoate-beta-alanine ligase activity"/>
    <property type="evidence" value="ECO:0007669"/>
    <property type="project" value="UniProtKB-EC"/>
</dbReference>
<evidence type="ECO:0000256" key="2">
    <source>
        <dbReference type="ARBA" id="ARBA00009256"/>
    </source>
</evidence>
<feature type="binding site" evidence="9">
    <location>
        <begin position="30"/>
        <end position="37"/>
    </location>
    <ligand>
        <name>ATP</name>
        <dbReference type="ChEBI" id="CHEBI:30616"/>
    </ligand>
</feature>
<dbReference type="PANTHER" id="PTHR21299:SF1">
    <property type="entry name" value="PANTOATE--BETA-ALANINE LIGASE"/>
    <property type="match status" value="1"/>
</dbReference>
<dbReference type="Gene3D" id="3.40.50.620">
    <property type="entry name" value="HUPs"/>
    <property type="match status" value="1"/>
</dbReference>
<name>A0ABS7K2U8_9BACI</name>
<dbReference type="InterPro" id="IPR042176">
    <property type="entry name" value="Pantoate_ligase_C"/>
</dbReference>
<evidence type="ECO:0000313" key="10">
    <source>
        <dbReference type="EMBL" id="MBY0096573.1"/>
    </source>
</evidence>
<keyword evidence="7 9" id="KW-0067">ATP-binding</keyword>
<organism evidence="10 11">
    <name type="scientific">Mesobacillus maritimus</name>
    <dbReference type="NCBI Taxonomy" id="1643336"/>
    <lineage>
        <taxon>Bacteria</taxon>
        <taxon>Bacillati</taxon>
        <taxon>Bacillota</taxon>
        <taxon>Bacilli</taxon>
        <taxon>Bacillales</taxon>
        <taxon>Bacillaceae</taxon>
        <taxon>Mesobacillus</taxon>
    </lineage>
</organism>
<evidence type="ECO:0000256" key="1">
    <source>
        <dbReference type="ARBA" id="ARBA00004990"/>
    </source>
</evidence>
<dbReference type="Gene3D" id="3.30.1300.10">
    <property type="entry name" value="Pantoate-beta-alanine ligase, C-terminal domain"/>
    <property type="match status" value="1"/>
</dbReference>